<dbReference type="GO" id="GO:0008270">
    <property type="term" value="F:zinc ion binding"/>
    <property type="evidence" value="ECO:0007669"/>
    <property type="project" value="UniProtKB-KW"/>
</dbReference>
<keyword evidence="11" id="KW-1267">Proteomics identification</keyword>
<dbReference type="Pfam" id="PF13831">
    <property type="entry name" value="PHD_2"/>
    <property type="match status" value="1"/>
</dbReference>
<feature type="domain" description="PHD-type" evidence="6">
    <location>
        <begin position="278"/>
        <end position="330"/>
    </location>
</feature>
<keyword evidence="2 4" id="KW-0863">Zinc-finger</keyword>
<dbReference type="KEGG" id="cel:CELE_Y53G8AR.2"/>
<dbReference type="PROSITE" id="PS50016">
    <property type="entry name" value="ZF_PHD_2"/>
    <property type="match status" value="1"/>
</dbReference>
<dbReference type="CDD" id="cd15492">
    <property type="entry name" value="PHD_BRPF_JADE_like"/>
    <property type="match status" value="1"/>
</dbReference>
<dbReference type="Pfam" id="PF13832">
    <property type="entry name" value="zf-HC5HC2H_2"/>
    <property type="match status" value="1"/>
</dbReference>
<feature type="region of interest" description="Disordered" evidence="5">
    <location>
        <begin position="1"/>
        <end position="73"/>
    </location>
</feature>
<dbReference type="InterPro" id="IPR019787">
    <property type="entry name" value="Znf_PHD-finger"/>
</dbReference>
<dbReference type="PANTHER" id="PTHR13793">
    <property type="entry name" value="PHD FINGER PROTEINS"/>
    <property type="match status" value="1"/>
</dbReference>
<feature type="compositionally biased region" description="Basic and acidic residues" evidence="5">
    <location>
        <begin position="54"/>
        <end position="72"/>
    </location>
</feature>
<dbReference type="eggNOG" id="KOG0954">
    <property type="taxonomic scope" value="Eukaryota"/>
</dbReference>
<evidence type="ECO:0000313" key="9">
    <source>
        <dbReference type="Proteomes" id="UP000001940"/>
    </source>
</evidence>
<dbReference type="SMART" id="SM00249">
    <property type="entry name" value="PHD"/>
    <property type="match status" value="2"/>
</dbReference>
<dbReference type="InterPro" id="IPR019786">
    <property type="entry name" value="Zinc_finger_PHD-type_CS"/>
</dbReference>
<dbReference type="UCSC" id="Y53G8AR.2a">
    <property type="organism name" value="c. elegans"/>
</dbReference>
<dbReference type="GO" id="GO:0006357">
    <property type="term" value="P:regulation of transcription by RNA polymerase II"/>
    <property type="evidence" value="ECO:0000318"/>
    <property type="project" value="GO_Central"/>
</dbReference>
<accession>Q9N3F6</accession>
<protein>
    <submittedName>
        <fullName evidence="8">PHD-type domain-containing protein</fullName>
    </submittedName>
</protein>
<dbReference type="PROSITE" id="PS01359">
    <property type="entry name" value="ZF_PHD_1"/>
    <property type="match status" value="1"/>
</dbReference>
<keyword evidence="1" id="KW-0479">Metal-binding</keyword>
<proteinExistence type="evidence at protein level"/>
<dbReference type="InterPro" id="IPR011011">
    <property type="entry name" value="Znf_FYVE_PHD"/>
</dbReference>
<dbReference type="PhylomeDB" id="Q9N3F6"/>
<sequence>MPPGSSDVQKLGSPTLRSSCVPRKKTRSSLLVLTSSNPSKSMNNAGKTARNRRKADSKPKKSSNEMDLKDPEQVSIEIEGVKIAETRAPEKKETKKSRKILHHAAEIYTKKLYRQVATGFDMDGDSDSDIPGCSNQAMISDNWKPEYSGGTQELAHPDELPQTIVNDDDFWLKPKDFFSTPKKRIVCNRNSVDFDENIHEEVTTRDALHYEITAHDMAFLQKINMERKLLTGDTYLPMATFIRIIKELETEAFKQIHNHLLDSLHVVYCRPPEDGGEDAECDVCRISDCDVADEMVFCDMCNTCVHMVCAGIEELPDPAEPWKCAKCAHMGTPCPPCVLCPALGGSMTYSADKTQWAHHSCALFIPEIIFENEELRAPMTSFERVAEERWSQMCSVCDTRQGACVTCSWVDCEETYHVCCALRAGMTVRIQEVPNDPEHNVTRVTYCHKHTHPQDVIIEDKYRTYRNPWLAKMETVFFLMTDYEMIAERLQMEEIIVSDVYEYWKQRRMSRGTSLIPHLHDHVLIEPVIHRVARKVGENLDAAMKTAGISTGSCPSTTTNTNGAQFFRPAALMVTEFRQYNLKRAAESIQRDLQMFSMLQRREQLKKEQISAENRQFHVAWQLLQRGLAPGAVLEAMKISKSEIRKFTSESAKNSMFSVLAEPSLKRKHPGISHIPHMEHQKSPLRPRNAPAHHGASNGGRAPREDERSPSARGAQNIEVMGVSKRITKKPARISTNWPIE</sequence>
<feature type="domain" description="PHD-type" evidence="7">
    <location>
        <begin position="334"/>
        <end position="451"/>
    </location>
</feature>
<keyword evidence="9" id="KW-1185">Reference proteome</keyword>
<evidence type="ECO:0007829" key="11">
    <source>
        <dbReference type="PeptideAtlas" id="Q9N3F6"/>
    </source>
</evidence>
<evidence type="ECO:0000313" key="10">
    <source>
        <dbReference type="WormBase" id="Y53G8AR.2a"/>
    </source>
</evidence>
<dbReference type="CTD" id="175435"/>
<evidence type="ECO:0000256" key="4">
    <source>
        <dbReference type="PROSITE-ProRule" id="PRU00146"/>
    </source>
</evidence>
<evidence type="ECO:0000256" key="2">
    <source>
        <dbReference type="ARBA" id="ARBA00022771"/>
    </source>
</evidence>
<dbReference type="OrthoDB" id="20839at2759"/>
<feature type="compositionally biased region" description="Polar residues" evidence="5">
    <location>
        <begin position="28"/>
        <end position="46"/>
    </location>
</feature>
<evidence type="ECO:0000256" key="5">
    <source>
        <dbReference type="SAM" id="MobiDB-lite"/>
    </source>
</evidence>
<dbReference type="InterPro" id="IPR050701">
    <property type="entry name" value="Histone_Mod_Regulator"/>
</dbReference>
<dbReference type="Gene3D" id="3.30.40.10">
    <property type="entry name" value="Zinc/RING finger domain, C3HC4 (zinc finger)"/>
    <property type="match status" value="2"/>
</dbReference>
<evidence type="ECO:0000259" key="6">
    <source>
        <dbReference type="PROSITE" id="PS50016"/>
    </source>
</evidence>
<dbReference type="Bgee" id="WBGene00021810">
    <property type="expression patterns" value="Expressed in embryo and 4 other cell types or tissues"/>
</dbReference>
<evidence type="ECO:0000259" key="7">
    <source>
        <dbReference type="PROSITE" id="PS51805"/>
    </source>
</evidence>
<name>Q9N3F6_CAEEL</name>
<dbReference type="SMR" id="Q9N3F6"/>
<dbReference type="PaxDb" id="6239-Y53G8AR.2a"/>
<dbReference type="RefSeq" id="NP_497691.1">
    <property type="nucleotide sequence ID" value="NM_065290.5"/>
</dbReference>
<feature type="region of interest" description="Disordered" evidence="5">
    <location>
        <begin position="676"/>
        <end position="726"/>
    </location>
</feature>
<dbReference type="InParanoid" id="Q9N3F6"/>
<reference evidence="8 9" key="1">
    <citation type="journal article" date="1998" name="Science">
        <title>Genome sequence of the nematode C. elegans: a platform for investigating biology.</title>
        <authorList>
            <consortium name="The C. elegans sequencing consortium"/>
            <person name="Sulson J.E."/>
            <person name="Waterston R."/>
        </authorList>
    </citation>
    <scope>NUCLEOTIDE SEQUENCE [LARGE SCALE GENOMIC DNA]</scope>
    <source>
        <strain evidence="8 9">Bristol N2</strain>
    </source>
</reference>
<dbReference type="SUPFAM" id="SSF57903">
    <property type="entry name" value="FYVE/PHD zinc finger"/>
    <property type="match status" value="1"/>
</dbReference>
<keyword evidence="3" id="KW-0862">Zinc</keyword>
<dbReference type="ExpressionAtlas" id="Q9N3F6">
    <property type="expression patterns" value="baseline"/>
</dbReference>
<evidence type="ECO:0000256" key="1">
    <source>
        <dbReference type="ARBA" id="ARBA00022723"/>
    </source>
</evidence>
<dbReference type="WormBase" id="Y53G8AR.2a">
    <property type="protein sequence ID" value="CE26165"/>
    <property type="gene ID" value="WBGene00021810"/>
    <property type="gene designation" value="phf-15"/>
</dbReference>
<dbReference type="PANTHER" id="PTHR13793:SF143">
    <property type="entry name" value="PHD-TYPE DOMAIN-CONTAINING PROTEIN"/>
    <property type="match status" value="1"/>
</dbReference>
<evidence type="ECO:0000313" key="8">
    <source>
        <dbReference type="EMBL" id="CCD73811.1"/>
    </source>
</evidence>
<dbReference type="FunCoup" id="Q9N3F6">
    <property type="interactions" value="1045"/>
</dbReference>
<dbReference type="STRING" id="6239.Y53G8AR.2a.1"/>
<organism evidence="8 9">
    <name type="scientific">Caenorhabditis elegans</name>
    <dbReference type="NCBI Taxonomy" id="6239"/>
    <lineage>
        <taxon>Eukaryota</taxon>
        <taxon>Metazoa</taxon>
        <taxon>Ecdysozoa</taxon>
        <taxon>Nematoda</taxon>
        <taxon>Chromadorea</taxon>
        <taxon>Rhabditida</taxon>
        <taxon>Rhabditina</taxon>
        <taxon>Rhabditomorpha</taxon>
        <taxon>Rhabditoidea</taxon>
        <taxon>Rhabditidae</taxon>
        <taxon>Peloderinae</taxon>
        <taxon>Caenorhabditis</taxon>
    </lineage>
</organism>
<evidence type="ECO:0000256" key="3">
    <source>
        <dbReference type="ARBA" id="ARBA00022833"/>
    </source>
</evidence>
<dbReference type="OMA" id="HSCALFI"/>
<dbReference type="AGR" id="WB:WBGene00021810"/>
<dbReference type="EMBL" id="BX284603">
    <property type="protein sequence ID" value="CCD73811.1"/>
    <property type="molecule type" value="Genomic_DNA"/>
</dbReference>
<dbReference type="GO" id="GO:0070776">
    <property type="term" value="C:MOZ/MORF histone acetyltransferase complex"/>
    <property type="evidence" value="ECO:0000318"/>
    <property type="project" value="GO_Central"/>
</dbReference>
<dbReference type="PROSITE" id="PS51805">
    <property type="entry name" value="EPHD"/>
    <property type="match status" value="1"/>
</dbReference>
<dbReference type="GeneID" id="175435"/>
<dbReference type="Proteomes" id="UP000001940">
    <property type="component" value="Chromosome III"/>
</dbReference>
<dbReference type="InterPro" id="IPR034732">
    <property type="entry name" value="EPHD"/>
</dbReference>
<dbReference type="InterPro" id="IPR013083">
    <property type="entry name" value="Znf_RING/FYVE/PHD"/>
</dbReference>
<dbReference type="InterPro" id="IPR001965">
    <property type="entry name" value="Znf_PHD"/>
</dbReference>
<gene>
    <name evidence="8 10" type="primary">phf-15</name>
    <name evidence="8" type="ORF">CELE_Y53G8AR.2</name>
    <name evidence="10" type="ORF">Y53G8AR.2</name>
</gene>
<dbReference type="AlphaFoldDB" id="Q9N3F6"/>